<keyword evidence="1" id="KW-0614">Plasmid</keyword>
<name>A0A7U5RYE2_MYCIT</name>
<sequence>MELETQPQPGRATISANKAHRLLGYDRRTIQKMIVAGTLQGGARPGKQRRWYVYLDQFEQNPPPPASKPSPTDYAAVVEENNQLRAGLISANEENALLRAAHAEILDAVASHRAAIDDALQGADAFRQAFAKSETGWQHLSKAISLYNSALGQYTTPGDLSALER</sequence>
<gene>
    <name evidence="1" type="ORF">MYCOZU2_05957</name>
</gene>
<protein>
    <recommendedName>
        <fullName evidence="3">Helix-turn-helix domain-containing protein</fullName>
    </recommendedName>
</protein>
<dbReference type="AlphaFoldDB" id="A0A7U5RYE2"/>
<dbReference type="EMBL" id="CP015269">
    <property type="protein sequence ID" value="ASL18302.1"/>
    <property type="molecule type" value="Genomic_DNA"/>
</dbReference>
<geneLocation type="plasmid" evidence="1 2">
    <name>unnamed 2</name>
</geneLocation>
<accession>A0A7U5RYE2</accession>
<dbReference type="RefSeq" id="WP_089152523.1">
    <property type="nucleotide sequence ID" value="NZ_CP015269.1"/>
</dbReference>
<evidence type="ECO:0000313" key="1">
    <source>
        <dbReference type="EMBL" id="ASL18302.1"/>
    </source>
</evidence>
<evidence type="ECO:0008006" key="3">
    <source>
        <dbReference type="Google" id="ProtNLM"/>
    </source>
</evidence>
<evidence type="ECO:0000313" key="2">
    <source>
        <dbReference type="Proteomes" id="UP000198286"/>
    </source>
</evidence>
<reference evidence="1 2" key="1">
    <citation type="journal article" date="2017" name="Lancet Infect. Dis.">
        <title>Global outbreak of severe Mycobacterium chimaera disease after cardiac surgery: a molecular epidemiological study.</title>
        <authorList>
            <person name="van Ingen J."/>
            <person name="Kohl T."/>
            <person name="Kranzer K."/>
            <person name="Hasse B."/>
            <person name="Keller P."/>
            <person name="Szafranska A."/>
            <person name="Hillemann D."/>
            <person name="Chand M."/>
            <person name="Schreiber P."/>
            <person name="Sommerstein R."/>
            <person name="Berger C."/>
            <person name="Genoni M."/>
            <person name="Ruegg C."/>
            <person name="Troillet N."/>
            <person name="Widmer A.F."/>
            <person name="Becker S.L."/>
            <person name="Herrmann M."/>
            <person name="Eckmanns T."/>
            <person name="Haller S."/>
            <person name="Hoeller C."/>
            <person name="Debast S.B."/>
            <person name="Wolfhagen M.J."/>
            <person name="Hopman J."/>
            <person name="Kluytmans J."/>
            <person name="Langelaar M."/>
            <person name="Notermans D.W."/>
            <person name="ten Oever J."/>
            <person name="van den Barselaar P."/>
            <person name="Vonk A.B.A."/>
            <person name="Vos M.C."/>
            <person name="Ahmed N."/>
            <person name="Brown T."/>
            <person name="Crook D."/>
            <person name="Lamagni T."/>
            <person name="Phin N."/>
            <person name="Smith E.G."/>
            <person name="Zambon M."/>
            <person name="Serr A."/>
            <person name="Goetting T."/>
            <person name="Ebner W."/>
            <person name="Thuermer A."/>
            <person name="Utpatel C."/>
            <person name="Sproer C."/>
            <person name="Bunk B."/>
            <person name="Nubel U."/>
            <person name="Bloemberg G."/>
            <person name="Bottger E."/>
            <person name="Niemann S."/>
            <person name="Wagner D."/>
            <person name="Sax H."/>
        </authorList>
    </citation>
    <scope>NUCLEOTIDE SEQUENCE [LARGE SCALE GENOMIC DNA]</scope>
    <source>
        <strain evidence="1 2">ZUERICH-2</strain>
        <plasmid evidence="1 2">unnamed 2</plasmid>
    </source>
</reference>
<proteinExistence type="predicted"/>
<dbReference type="Proteomes" id="UP000198286">
    <property type="component" value="Plasmid unnamed 2"/>
</dbReference>
<organism evidence="1 2">
    <name type="scientific">Mycobacterium intracellulare subsp. chimaera</name>
    <dbReference type="NCBI Taxonomy" id="222805"/>
    <lineage>
        <taxon>Bacteria</taxon>
        <taxon>Bacillati</taxon>
        <taxon>Actinomycetota</taxon>
        <taxon>Actinomycetes</taxon>
        <taxon>Mycobacteriales</taxon>
        <taxon>Mycobacteriaceae</taxon>
        <taxon>Mycobacterium</taxon>
        <taxon>Mycobacterium avium complex (MAC)</taxon>
    </lineage>
</organism>